<accession>A0A2X2CEF8</accession>
<dbReference type="EMBL" id="UAUF01000011">
    <property type="protein sequence ID" value="SPZ05958.1"/>
    <property type="molecule type" value="Genomic_DNA"/>
</dbReference>
<evidence type="ECO:0000256" key="2">
    <source>
        <dbReference type="ARBA" id="ARBA00022573"/>
    </source>
</evidence>
<dbReference type="Proteomes" id="UP000626180">
    <property type="component" value="Unassembled WGS sequence"/>
</dbReference>
<dbReference type="GO" id="GO:0009236">
    <property type="term" value="P:cobalamin biosynthetic process"/>
    <property type="evidence" value="ECO:0007669"/>
    <property type="project" value="UniProtKB-UniPathway"/>
</dbReference>
<dbReference type="Gene3D" id="3.40.1010.10">
    <property type="entry name" value="Cobalt-precorrin-4 Transmethylase, Domain 1"/>
    <property type="match status" value="1"/>
</dbReference>
<keyword evidence="3 8" id="KW-0489">Methyltransferase</keyword>
<keyword evidence="2" id="KW-0169">Cobalamin biosynthesis</keyword>
<comment type="pathway">
    <text evidence="1">Cofactor biosynthesis; adenosylcobalamin biosynthesis.</text>
</comment>
<dbReference type="InterPro" id="IPR014777">
    <property type="entry name" value="4pyrrole_Mease_sub1"/>
</dbReference>
<dbReference type="InterPro" id="IPR035996">
    <property type="entry name" value="4pyrrol_Methylase_sf"/>
</dbReference>
<gene>
    <name evidence="8" type="primary">cobJ</name>
    <name evidence="7" type="ORF">IRZ65_07900</name>
    <name evidence="8" type="ORF">NCTC11842_01882</name>
</gene>
<reference evidence="8 9" key="1">
    <citation type="submission" date="2018-06" db="EMBL/GenBank/DDBJ databases">
        <authorList>
            <consortium name="Pathogen Informatics"/>
            <person name="Doyle S."/>
        </authorList>
    </citation>
    <scope>NUCLEOTIDE SEQUENCE [LARGE SCALE GENOMIC DNA]</scope>
    <source>
        <strain evidence="8 9">NCTC11842</strain>
    </source>
</reference>
<dbReference type="PANTHER" id="PTHR47036">
    <property type="entry name" value="COBALT-FACTOR III C(17)-METHYLTRANSFERASE-RELATED"/>
    <property type="match status" value="1"/>
</dbReference>
<dbReference type="GO" id="GO:0030789">
    <property type="term" value="F:precorrin-3B C17-methyltransferase activity"/>
    <property type="evidence" value="ECO:0007669"/>
    <property type="project" value="UniProtKB-EC"/>
</dbReference>
<dbReference type="RefSeq" id="WP_010798044.1">
    <property type="nucleotide sequence ID" value="NZ_FQYS01000003.1"/>
</dbReference>
<evidence type="ECO:0000256" key="4">
    <source>
        <dbReference type="ARBA" id="ARBA00022679"/>
    </source>
</evidence>
<dbReference type="InterPro" id="IPR000878">
    <property type="entry name" value="4pyrrol_Mease"/>
</dbReference>
<feature type="domain" description="Tetrapyrrole methylase" evidence="6">
    <location>
        <begin position="4"/>
        <end position="216"/>
    </location>
</feature>
<evidence type="ECO:0000313" key="7">
    <source>
        <dbReference type="EMBL" id="MBF8640601.1"/>
    </source>
</evidence>
<dbReference type="Gene3D" id="3.30.950.10">
    <property type="entry name" value="Methyltransferase, Cobalt-precorrin-4 Transmethylase, Domain 2"/>
    <property type="match status" value="1"/>
</dbReference>
<evidence type="ECO:0000256" key="5">
    <source>
        <dbReference type="ARBA" id="ARBA00022691"/>
    </source>
</evidence>
<evidence type="ECO:0000313" key="8">
    <source>
        <dbReference type="EMBL" id="SPZ05958.1"/>
    </source>
</evidence>
<dbReference type="Pfam" id="PF00590">
    <property type="entry name" value="TP_methylase"/>
    <property type="match status" value="1"/>
</dbReference>
<dbReference type="EC" id="2.1.1.131" evidence="7 8"/>
<dbReference type="PANTHER" id="PTHR47036:SF1">
    <property type="entry name" value="COBALT-FACTOR III C(17)-METHYLTRANSFERASE-RELATED"/>
    <property type="match status" value="1"/>
</dbReference>
<evidence type="ECO:0000313" key="9">
    <source>
        <dbReference type="Proteomes" id="UP000250443"/>
    </source>
</evidence>
<dbReference type="NCBIfam" id="TIGR01466">
    <property type="entry name" value="cobJ_cbiH"/>
    <property type="match status" value="1"/>
</dbReference>
<dbReference type="SUPFAM" id="SSF53790">
    <property type="entry name" value="Tetrapyrrole methylase"/>
    <property type="match status" value="1"/>
</dbReference>
<proteinExistence type="predicted"/>
<protein>
    <submittedName>
        <fullName evidence="7">Precorrin-3B C(17)-methyltransferase</fullName>
        <ecNumber evidence="7 8">2.1.1.131</ecNumber>
    </submittedName>
    <submittedName>
        <fullName evidence="8">Precorrin-3B C17-methyltransferase</fullName>
    </submittedName>
</protein>
<dbReference type="EMBL" id="JADMCD010000003">
    <property type="protein sequence ID" value="MBF8640601.1"/>
    <property type="molecule type" value="Genomic_DNA"/>
</dbReference>
<evidence type="ECO:0000259" key="6">
    <source>
        <dbReference type="Pfam" id="PF00590"/>
    </source>
</evidence>
<name>A0A2X2CEF8_PSELU</name>
<dbReference type="InterPro" id="IPR051810">
    <property type="entry name" value="Precorrin_MeTrfase"/>
</dbReference>
<evidence type="ECO:0000256" key="1">
    <source>
        <dbReference type="ARBA" id="ARBA00004953"/>
    </source>
</evidence>
<reference evidence="7 10" key="2">
    <citation type="submission" date="2020-10" db="EMBL/GenBank/DDBJ databases">
        <title>Genome sequences of Pseudomonas isolates.</title>
        <authorList>
            <person name="Wessels L."/>
            <person name="Reich F."/>
            <person name="Hammerl J."/>
        </authorList>
    </citation>
    <scope>NUCLEOTIDE SEQUENCE [LARGE SCALE GENOMIC DNA]</scope>
    <source>
        <strain evidence="7 10">20-MO00624-0</strain>
    </source>
</reference>
<dbReference type="Proteomes" id="UP000250443">
    <property type="component" value="Unassembled WGS sequence"/>
</dbReference>
<keyword evidence="5" id="KW-0949">S-adenosyl-L-methionine</keyword>
<keyword evidence="4 8" id="KW-0808">Transferase</keyword>
<organism evidence="8 9">
    <name type="scientific">Pseudomonas luteola</name>
    <dbReference type="NCBI Taxonomy" id="47886"/>
    <lineage>
        <taxon>Bacteria</taxon>
        <taxon>Pseudomonadati</taxon>
        <taxon>Pseudomonadota</taxon>
        <taxon>Gammaproteobacteria</taxon>
        <taxon>Pseudomonadales</taxon>
        <taxon>Pseudomonadaceae</taxon>
        <taxon>Pseudomonas</taxon>
    </lineage>
</organism>
<sequence length="254" mass="27230">MTGRLVIIGTGPGGLEHLSPAASRALEGATDLVAYPLYVDLLGEIVAGKARHDSPLGDEIGRARRSLELAAEGRSVALISSGDAGIYAMATLVFELLEHEALPAWHEVEIAVVPGISALQACASRVGAPLAHDFCTISLSDLLTPWETIETRIRAAGLGDFVVAFYNPVSQKRTWQLARARELLLEKRPTDTPVIIGRNVTRATEQITVTTLGELDPAQVDMLTIVLVGNSETRRVGQWVYTPRGYAKKLGADA</sequence>
<keyword evidence="10" id="KW-1185">Reference proteome</keyword>
<dbReference type="AlphaFoldDB" id="A0A2X2CEF8"/>
<evidence type="ECO:0000256" key="3">
    <source>
        <dbReference type="ARBA" id="ARBA00022603"/>
    </source>
</evidence>
<dbReference type="UniPathway" id="UPA00148"/>
<evidence type="ECO:0000313" key="10">
    <source>
        <dbReference type="Proteomes" id="UP000626180"/>
    </source>
</evidence>
<dbReference type="InterPro" id="IPR006363">
    <property type="entry name" value="Cbl_synth_CobJ/CibH_dom"/>
</dbReference>
<dbReference type="InterPro" id="IPR014776">
    <property type="entry name" value="4pyrrole_Mease_sub2"/>
</dbReference>
<dbReference type="GO" id="GO:0032259">
    <property type="term" value="P:methylation"/>
    <property type="evidence" value="ECO:0007669"/>
    <property type="project" value="UniProtKB-KW"/>
</dbReference>
<dbReference type="CDD" id="cd11646">
    <property type="entry name" value="Precorrin_3B_C17_MT"/>
    <property type="match status" value="1"/>
</dbReference>